<feature type="non-terminal residue" evidence="9">
    <location>
        <position position="1"/>
    </location>
</feature>
<comment type="caution">
    <text evidence="9">The sequence shown here is derived from an EMBL/GenBank/DDBJ whole genome shotgun (WGS) entry which is preliminary data.</text>
</comment>
<evidence type="ECO:0000256" key="6">
    <source>
        <dbReference type="ARBA" id="ARBA00022737"/>
    </source>
</evidence>
<gene>
    <name evidence="9" type="ORF">NM961_23560</name>
</gene>
<keyword evidence="10" id="KW-1185">Reference proteome</keyword>
<dbReference type="InterPro" id="IPR036291">
    <property type="entry name" value="NAD(P)-bd_dom_sf"/>
</dbReference>
<dbReference type="InterPro" id="IPR016039">
    <property type="entry name" value="Thiolase-like"/>
</dbReference>
<dbReference type="CDD" id="cd00833">
    <property type="entry name" value="PKS"/>
    <property type="match status" value="1"/>
</dbReference>
<dbReference type="InterPro" id="IPR013968">
    <property type="entry name" value="PKS_KR"/>
</dbReference>
<name>A0ABT1QZJ0_9GAMM</name>
<dbReference type="PANTHER" id="PTHR43775:SF37">
    <property type="entry name" value="SI:DKEY-61P9.11"/>
    <property type="match status" value="1"/>
</dbReference>
<sequence length="1085" mass="116024">PAASQAAATPPPAAAADAQPAAPAAKAAAAAQPSAATAPAAALDVAVIGVAGLLPGVSSIDEYWTQLLAGATCTGPLPARRMQLLGLAPDHLPPGEVYPAGYLDRIEYFDFERFKINAEEARAMDPQLRKLLEMTWQGVADAGYAMADFRRRRTGVFVATRGHSGYCDIPGYRQAVPQRPDAESPALYANRISNALDLTGPSEIVDTGCSSFLVAIRNAIAALRDGRCDQAVVGTAQLQLSPLDFSRGGASALFSKGDRTRSFARDSDGYIRGEVVGVIVLKRSADALAEHDSIYCTLKSVGVCHGGKSPLKWYSPNVEGQRLAIEEALRLGQVDPAQVSYVEAEANGSQLGDASEVVAIQSVYAPRDAAAGERFRISSLKPQFGHAETGSTFPALLKVMLALRHGVIPGVHGLGELNEGIKLGAGFEIAARNVAWPPRSRDGRRLLRCGAVHSLSLGGVNAHLLVEEAAAPPPPAVSAAGQSLVFVFSDRTVDGLRATVAKYGSLLSEDNGAIASLDIASFSYTLQIGRSIERHRLAIVASSVDELRSGLEEWFTGTAYGGGVFSNVGMGEADGSVRRTGHQDSDGSDVQHRTAVALAQGWVRGEKVDWRSLYRPGQLLRRLHLPANPLKETLCWRSAAGTDAAAIREEPRIGPLLLRPHWVNRPVLETDAAAGTRSRRVVFCGWPEARAEEFIAHSPGVDAAAVFAPASAQSGRRYSAMLKNVFEIVREALKQCPEGGLTLQLAIPNGLDNVCLQSLAGLLRTARREHSRLVGQLVVLDHRISPLDCRARLEESANQPDDLLVQYVRGERWVQAWKEAAAAAEGGGALPVFRRARPVVLITGGAGALGLQMARRLQREAAGLRVFLCGRSELSTGQAGRLDELRQGGHEVHYVRADLGKRDEVLALIAHIRASAGSLDGIVHCAGALRDSRIVNKRAEDLDAVFAPKVAGLCHLDEATMDLDLDFFVTFSSIVAVLGNPGQADYSMANAFMDSFAAYRNQLVSFRQRRGRTVSINWPLWHGGGMGVDAEALARLEREHGALPLPAELGADIAVQSLARKETQIAVTYGNVDRIRRSLSQWGFQ</sequence>
<reference evidence="9" key="1">
    <citation type="submission" date="2022-07" db="EMBL/GenBank/DDBJ databases">
        <title>Tahibacter sp., a new gammaproteobacterium isolated from the silt sample collected at pig farm.</title>
        <authorList>
            <person name="Chen H."/>
        </authorList>
    </citation>
    <scope>NUCLEOTIDE SEQUENCE</scope>
    <source>
        <strain evidence="9">P2K</strain>
    </source>
</reference>
<dbReference type="PANTHER" id="PTHR43775">
    <property type="entry name" value="FATTY ACID SYNTHASE"/>
    <property type="match status" value="1"/>
</dbReference>
<dbReference type="CDD" id="cd08953">
    <property type="entry name" value="KR_2_SDR_x"/>
    <property type="match status" value="1"/>
</dbReference>
<dbReference type="Gene3D" id="1.10.1240.100">
    <property type="match status" value="1"/>
</dbReference>
<comment type="similarity">
    <text evidence="2">Belongs to the short-chain dehydrogenases/reductases (SDR) family.</text>
</comment>
<proteinExistence type="inferred from homology"/>
<dbReference type="Gene3D" id="3.40.50.720">
    <property type="entry name" value="NAD(P)-binding Rossmann-like Domain"/>
    <property type="match status" value="1"/>
</dbReference>
<organism evidence="9 10">
    <name type="scientific">Tahibacter harae</name>
    <dbReference type="NCBI Taxonomy" id="2963937"/>
    <lineage>
        <taxon>Bacteria</taxon>
        <taxon>Pseudomonadati</taxon>
        <taxon>Pseudomonadota</taxon>
        <taxon>Gammaproteobacteria</taxon>
        <taxon>Lysobacterales</taxon>
        <taxon>Rhodanobacteraceae</taxon>
        <taxon>Tahibacter</taxon>
    </lineage>
</organism>
<dbReference type="Gene3D" id="3.40.47.10">
    <property type="match status" value="1"/>
</dbReference>
<dbReference type="InterPro" id="IPR014030">
    <property type="entry name" value="Ketoacyl_synth_N"/>
</dbReference>
<dbReference type="InterPro" id="IPR057326">
    <property type="entry name" value="KR_dom"/>
</dbReference>
<evidence type="ECO:0000256" key="3">
    <source>
        <dbReference type="ARBA" id="ARBA00022450"/>
    </source>
</evidence>
<dbReference type="InterPro" id="IPR054514">
    <property type="entry name" value="RhiE-like_linker"/>
</dbReference>
<protein>
    <submittedName>
        <fullName evidence="9">SDR family NAD(P)-dependent oxidoreductase</fullName>
    </submittedName>
</protein>
<evidence type="ECO:0000256" key="5">
    <source>
        <dbReference type="ARBA" id="ARBA00022553"/>
    </source>
</evidence>
<evidence type="ECO:0000256" key="1">
    <source>
        <dbReference type="ARBA" id="ARBA00004792"/>
    </source>
</evidence>
<keyword evidence="3" id="KW-0596">Phosphopantetheine</keyword>
<dbReference type="Pfam" id="PF08659">
    <property type="entry name" value="KR"/>
    <property type="match status" value="1"/>
</dbReference>
<dbReference type="PROSITE" id="PS52004">
    <property type="entry name" value="KS3_2"/>
    <property type="match status" value="1"/>
</dbReference>
<evidence type="ECO:0000313" key="9">
    <source>
        <dbReference type="EMBL" id="MCQ4167697.1"/>
    </source>
</evidence>
<dbReference type="RefSeq" id="WP_255916878.1">
    <property type="nucleotide sequence ID" value="NZ_JANFQO010000048.1"/>
</dbReference>
<dbReference type="SUPFAM" id="SSF53901">
    <property type="entry name" value="Thiolase-like"/>
    <property type="match status" value="1"/>
</dbReference>
<keyword evidence="6" id="KW-0677">Repeat</keyword>
<keyword evidence="5" id="KW-0597">Phosphoprotein</keyword>
<evidence type="ECO:0000259" key="8">
    <source>
        <dbReference type="PROSITE" id="PS52004"/>
    </source>
</evidence>
<evidence type="ECO:0000256" key="4">
    <source>
        <dbReference type="ARBA" id="ARBA00022490"/>
    </source>
</evidence>
<dbReference type="Pfam" id="PF22336">
    <property type="entry name" value="RhiE-like_linker"/>
    <property type="match status" value="1"/>
</dbReference>
<dbReference type="SMART" id="SM00825">
    <property type="entry name" value="PKS_KS"/>
    <property type="match status" value="1"/>
</dbReference>
<dbReference type="Proteomes" id="UP001165498">
    <property type="component" value="Unassembled WGS sequence"/>
</dbReference>
<evidence type="ECO:0000313" key="10">
    <source>
        <dbReference type="Proteomes" id="UP001165498"/>
    </source>
</evidence>
<dbReference type="InterPro" id="IPR014031">
    <property type="entry name" value="Ketoacyl_synth_C"/>
</dbReference>
<dbReference type="SMART" id="SM00822">
    <property type="entry name" value="PKS_KR"/>
    <property type="match status" value="1"/>
</dbReference>
<keyword evidence="4" id="KW-0963">Cytoplasm</keyword>
<evidence type="ECO:0000256" key="7">
    <source>
        <dbReference type="SAM" id="MobiDB-lite"/>
    </source>
</evidence>
<dbReference type="Pfam" id="PF02801">
    <property type="entry name" value="Ketoacyl-synt_C"/>
    <property type="match status" value="1"/>
</dbReference>
<comment type="pathway">
    <text evidence="1">Antibiotic biosynthesis.</text>
</comment>
<feature type="domain" description="Ketosynthase family 3 (KS3)" evidence="8">
    <location>
        <begin position="42"/>
        <end position="468"/>
    </location>
</feature>
<dbReference type="InterPro" id="IPR050091">
    <property type="entry name" value="PKS_NRPS_Biosynth_Enz"/>
</dbReference>
<dbReference type="InterPro" id="IPR020841">
    <property type="entry name" value="PKS_Beta-ketoAc_synthase_dom"/>
</dbReference>
<dbReference type="EMBL" id="JANFQO010000048">
    <property type="protein sequence ID" value="MCQ4167697.1"/>
    <property type="molecule type" value="Genomic_DNA"/>
</dbReference>
<dbReference type="SUPFAM" id="SSF51735">
    <property type="entry name" value="NAD(P)-binding Rossmann-fold domains"/>
    <property type="match status" value="1"/>
</dbReference>
<evidence type="ECO:0000256" key="2">
    <source>
        <dbReference type="ARBA" id="ARBA00006484"/>
    </source>
</evidence>
<accession>A0ABT1QZJ0</accession>
<dbReference type="Pfam" id="PF00109">
    <property type="entry name" value="ketoacyl-synt"/>
    <property type="match status" value="1"/>
</dbReference>
<feature type="region of interest" description="Disordered" evidence="7">
    <location>
        <begin position="1"/>
        <end position="20"/>
    </location>
</feature>